<reference evidence="3 4" key="1">
    <citation type="journal article" date="2015" name="Genome Announc.">
        <title>Expanding the biotechnology potential of lactobacilli through comparative genomics of 213 strains and associated genera.</title>
        <authorList>
            <person name="Sun Z."/>
            <person name="Harris H.M."/>
            <person name="McCann A."/>
            <person name="Guo C."/>
            <person name="Argimon S."/>
            <person name="Zhang W."/>
            <person name="Yang X."/>
            <person name="Jeffery I.B."/>
            <person name="Cooney J.C."/>
            <person name="Kagawa T.F."/>
            <person name="Liu W."/>
            <person name="Song Y."/>
            <person name="Salvetti E."/>
            <person name="Wrobel A."/>
            <person name="Rasinkangas P."/>
            <person name="Parkhill J."/>
            <person name="Rea M.C."/>
            <person name="O'Sullivan O."/>
            <person name="Ritari J."/>
            <person name="Douillard F.P."/>
            <person name="Paul Ross R."/>
            <person name="Yang R."/>
            <person name="Briner A.E."/>
            <person name="Felis G.E."/>
            <person name="de Vos W.M."/>
            <person name="Barrangou R."/>
            <person name="Klaenhammer T.R."/>
            <person name="Caufield P.W."/>
            <person name="Cui Y."/>
            <person name="Zhang H."/>
            <person name="O'Toole P.W."/>
        </authorList>
    </citation>
    <scope>NUCLEOTIDE SEQUENCE [LARGE SCALE GENOMIC DNA]</scope>
    <source>
        <strain evidence="3 4">DSM 19519</strain>
    </source>
</reference>
<comment type="caution">
    <text evidence="3">The sequence shown here is derived from an EMBL/GenBank/DDBJ whole genome shotgun (WGS) entry which is preliminary data.</text>
</comment>
<dbReference type="Proteomes" id="UP000051448">
    <property type="component" value="Unassembled WGS sequence"/>
</dbReference>
<dbReference type="SUPFAM" id="SSF46689">
    <property type="entry name" value="Homeodomain-like"/>
    <property type="match status" value="1"/>
</dbReference>
<accession>A0A0R1MDX2</accession>
<dbReference type="PATRIC" id="fig|1423759.3.peg.1254"/>
<keyword evidence="4" id="KW-1185">Reference proteome</keyword>
<evidence type="ECO:0000256" key="1">
    <source>
        <dbReference type="ARBA" id="ARBA00023125"/>
    </source>
</evidence>
<dbReference type="Pfam" id="PF00440">
    <property type="entry name" value="TetR_N"/>
    <property type="match status" value="1"/>
</dbReference>
<evidence type="ECO:0000313" key="3">
    <source>
        <dbReference type="EMBL" id="KRL06081.1"/>
    </source>
</evidence>
<feature type="domain" description="HTH tetR-type" evidence="2">
    <location>
        <begin position="13"/>
        <end position="51"/>
    </location>
</feature>
<name>A0A0R1MDX2_9LACO</name>
<dbReference type="EMBL" id="AZDX01000032">
    <property type="protein sequence ID" value="KRL06081.1"/>
    <property type="molecule type" value="Genomic_DNA"/>
</dbReference>
<dbReference type="OrthoDB" id="9812134at2"/>
<dbReference type="GeneID" id="98310077"/>
<evidence type="ECO:0000259" key="2">
    <source>
        <dbReference type="Pfam" id="PF00440"/>
    </source>
</evidence>
<dbReference type="GO" id="GO:0003677">
    <property type="term" value="F:DNA binding"/>
    <property type="evidence" value="ECO:0007669"/>
    <property type="project" value="UniProtKB-KW"/>
</dbReference>
<proteinExistence type="predicted"/>
<protein>
    <submittedName>
        <fullName evidence="3">Transcriptional regulator</fullName>
    </submittedName>
</protein>
<dbReference type="Gene3D" id="1.10.357.10">
    <property type="entry name" value="Tetracycline Repressor, domain 2"/>
    <property type="match status" value="1"/>
</dbReference>
<gene>
    <name evidence="3" type="ORF">FC92_GL001188</name>
</gene>
<dbReference type="RefSeq" id="WP_057870001.1">
    <property type="nucleotide sequence ID" value="NZ_AZDX01000032.1"/>
</dbReference>
<evidence type="ECO:0000313" key="4">
    <source>
        <dbReference type="Proteomes" id="UP000051448"/>
    </source>
</evidence>
<dbReference type="AlphaFoldDB" id="A0A0R1MDX2"/>
<keyword evidence="1" id="KW-0238">DNA-binding</keyword>
<dbReference type="STRING" id="1423759.FC92_GL001188"/>
<organism evidence="3 4">
    <name type="scientific">Liquorilactobacillus hordei DSM 19519</name>
    <dbReference type="NCBI Taxonomy" id="1423759"/>
    <lineage>
        <taxon>Bacteria</taxon>
        <taxon>Bacillati</taxon>
        <taxon>Bacillota</taxon>
        <taxon>Bacilli</taxon>
        <taxon>Lactobacillales</taxon>
        <taxon>Lactobacillaceae</taxon>
        <taxon>Liquorilactobacillus</taxon>
    </lineage>
</organism>
<dbReference type="InterPro" id="IPR001647">
    <property type="entry name" value="HTH_TetR"/>
</dbReference>
<dbReference type="InterPro" id="IPR009057">
    <property type="entry name" value="Homeodomain-like_sf"/>
</dbReference>
<sequence>MNKEREMYEKIIHLIEKKGTKFTTDELASELKISKRTLYTLFPNKVAIINETIDFVFYEFRDSWEAEALEGKTSLSDLLKCQWDNFPDNYDVDKLIKFAVKIRNDYPEQWAKLEENIDETSELIYKVLIENEDIRVLTSTEKKVLQMLVRQTFRCLLGENYLEENGLNFKETVMSLLRMILFGIQY</sequence>